<dbReference type="Pfam" id="PF00617">
    <property type="entry name" value="RasGEF"/>
    <property type="match status" value="1"/>
</dbReference>
<dbReference type="PROSITE" id="PS50212">
    <property type="entry name" value="RASGEF_NTER"/>
    <property type="match status" value="1"/>
</dbReference>
<feature type="compositionally biased region" description="Low complexity" evidence="3">
    <location>
        <begin position="117"/>
        <end position="140"/>
    </location>
</feature>
<keyword evidence="7" id="KW-1185">Reference proteome</keyword>
<dbReference type="PANTHER" id="PTHR23113">
    <property type="entry name" value="GUANINE NUCLEOTIDE EXCHANGE FACTOR"/>
    <property type="match status" value="1"/>
</dbReference>
<evidence type="ECO:0000259" key="4">
    <source>
        <dbReference type="PROSITE" id="PS50009"/>
    </source>
</evidence>
<dbReference type="Gene3D" id="1.10.840.10">
    <property type="entry name" value="Ras guanine-nucleotide exchange factors catalytic domain"/>
    <property type="match status" value="1"/>
</dbReference>
<feature type="region of interest" description="Disordered" evidence="3">
    <location>
        <begin position="1"/>
        <end position="148"/>
    </location>
</feature>
<feature type="domain" description="N-terminal Ras-GEF" evidence="5">
    <location>
        <begin position="441"/>
        <end position="570"/>
    </location>
</feature>
<dbReference type="CDD" id="cd06224">
    <property type="entry name" value="REM"/>
    <property type="match status" value="1"/>
</dbReference>
<dbReference type="GO" id="GO:0007264">
    <property type="term" value="P:small GTPase-mediated signal transduction"/>
    <property type="evidence" value="ECO:0007669"/>
    <property type="project" value="InterPro"/>
</dbReference>
<dbReference type="InterPro" id="IPR036964">
    <property type="entry name" value="RASGEF_cat_dom_sf"/>
</dbReference>
<dbReference type="Pfam" id="PF00618">
    <property type="entry name" value="RasGEF_N"/>
    <property type="match status" value="1"/>
</dbReference>
<dbReference type="OrthoDB" id="546434at2759"/>
<dbReference type="InterPro" id="IPR008937">
    <property type="entry name" value="Ras-like_GEF"/>
</dbReference>
<evidence type="ECO:0000256" key="2">
    <source>
        <dbReference type="PROSITE-ProRule" id="PRU00168"/>
    </source>
</evidence>
<dbReference type="AlphaFoldDB" id="A0A067Q5I1"/>
<dbReference type="Gene3D" id="1.20.870.10">
    <property type="entry name" value="Son of sevenless (SoS) protein Chain: S domain 1"/>
    <property type="match status" value="1"/>
</dbReference>
<dbReference type="GO" id="GO:0005085">
    <property type="term" value="F:guanyl-nucleotide exchange factor activity"/>
    <property type="evidence" value="ECO:0007669"/>
    <property type="project" value="UniProtKB-KW"/>
</dbReference>
<evidence type="ECO:0000256" key="3">
    <source>
        <dbReference type="SAM" id="MobiDB-lite"/>
    </source>
</evidence>
<reference evidence="7" key="1">
    <citation type="journal article" date="2014" name="Proc. Natl. Acad. Sci. U.S.A.">
        <title>Extensive sampling of basidiomycete genomes demonstrates inadequacy of the white-rot/brown-rot paradigm for wood decay fungi.</title>
        <authorList>
            <person name="Riley R."/>
            <person name="Salamov A.A."/>
            <person name="Brown D.W."/>
            <person name="Nagy L.G."/>
            <person name="Floudas D."/>
            <person name="Held B.W."/>
            <person name="Levasseur A."/>
            <person name="Lombard V."/>
            <person name="Morin E."/>
            <person name="Otillar R."/>
            <person name="Lindquist E.A."/>
            <person name="Sun H."/>
            <person name="LaButti K.M."/>
            <person name="Schmutz J."/>
            <person name="Jabbour D."/>
            <person name="Luo H."/>
            <person name="Baker S.E."/>
            <person name="Pisabarro A.G."/>
            <person name="Walton J.D."/>
            <person name="Blanchette R.A."/>
            <person name="Henrissat B."/>
            <person name="Martin F."/>
            <person name="Cullen D."/>
            <person name="Hibbett D.S."/>
            <person name="Grigoriev I.V."/>
        </authorList>
    </citation>
    <scope>NUCLEOTIDE SEQUENCE [LARGE SCALE GENOMIC DNA]</scope>
    <source>
        <strain evidence="7">MUCL 33604</strain>
    </source>
</reference>
<dbReference type="Proteomes" id="UP000027265">
    <property type="component" value="Unassembled WGS sequence"/>
</dbReference>
<feature type="compositionally biased region" description="Basic and acidic residues" evidence="3">
    <location>
        <begin position="302"/>
        <end position="316"/>
    </location>
</feature>
<accession>A0A067Q5I1</accession>
<feature type="compositionally biased region" description="Polar residues" evidence="3">
    <location>
        <begin position="60"/>
        <end position="69"/>
    </location>
</feature>
<dbReference type="SUPFAM" id="SSF48366">
    <property type="entry name" value="Ras GEF"/>
    <property type="match status" value="1"/>
</dbReference>
<dbReference type="STRING" id="933084.A0A067Q5I1"/>
<dbReference type="HOGENOM" id="CLU_331225_0_0_1"/>
<feature type="compositionally biased region" description="Low complexity" evidence="3">
    <location>
        <begin position="23"/>
        <end position="32"/>
    </location>
</feature>
<evidence type="ECO:0000313" key="7">
    <source>
        <dbReference type="Proteomes" id="UP000027265"/>
    </source>
</evidence>
<keyword evidence="1 2" id="KW-0344">Guanine-nucleotide releasing factor</keyword>
<evidence type="ECO:0000256" key="1">
    <source>
        <dbReference type="ARBA" id="ARBA00022658"/>
    </source>
</evidence>
<name>A0A067Q5I1_9AGAM</name>
<dbReference type="PROSITE" id="PS50009">
    <property type="entry name" value="RASGEF_CAT"/>
    <property type="match status" value="1"/>
</dbReference>
<evidence type="ECO:0000313" key="6">
    <source>
        <dbReference type="EMBL" id="KDQ62313.1"/>
    </source>
</evidence>
<feature type="compositionally biased region" description="Low complexity" evidence="3">
    <location>
        <begin position="335"/>
        <end position="348"/>
    </location>
</feature>
<dbReference type="InterPro" id="IPR001895">
    <property type="entry name" value="RASGEF_cat_dom"/>
</dbReference>
<dbReference type="InParanoid" id="A0A067Q5I1"/>
<protein>
    <recommendedName>
        <fullName evidence="8">Ras-GEF domain-containing protein</fullName>
    </recommendedName>
</protein>
<sequence>MSYRTIDPSKIGEPRQLARKASHASYAPSSYAQRPILASRSSTSDLKRRPPQMIRKPSHASINSSSTSVVPFVTRPLNSQQDYKKRPRGPSFTDSTTSLVGPDYHPPRPVPISIITTTASPVSSEAESSPDQSPTSSPSSETRSLEFNSEREVTAVLKAHEQIHSLTPTSPISLTMLGTLVASFHRTMSRAIHAFNRLPRATRFATPVQSRILELQFYQAVIMETLETLPKPGGSSSPMHDSIEVVQSVAASAIKCLRAVLEAIVDDQSNQLHDEDDEDVTEVISAEERLTTSAAQFAVARRTLDPTHRRSAEDGAKAQPHPPGLPYPSRTVAPSISASSYDTSLTSSSEEKDSGKKRNVLARLRTVSTPTPKSPSSPALASLVRRFRAPKTSETTKASETALQKAIRRSLALFPDCRLALRPAPDVAVIKNGDFKKYVGNPETVLAATWPALVRLVTSGAAEADPTLTESVFLARRLHSTPKEFFDLLLQRYEGPPAESLPTKAKRRAIESHDRKTWVAKVLSLWVEMYWNSPGDDIIRERLLYFVATTLSVDFPAVSASLTTSLEKVARPNNPQASRSTDPSIASLADITNILAFDSAVGRILLAEQLSLITSAVQRAVDPIQYILRSLSNASGEKKLPTTPQEIEVSLLPIRLTIWICTLILDKTTANERGMVIELMLDVGMICLQQRDLCSAMAITDALTHECISRLHESFSFIPDFDLRLKELTGQMPGIRGFIRMEEIARDSKELVQAATFVFRPILEFLRQSQDGSARKDIVCPPDMIHLKGYSCHLRVLRLLDQTQVLYPFAPVGSVQSFLADAIDTMKSKFPCTRNPGQDGTDHIIYMCDLVKRSKNYEPVPTRDP</sequence>
<dbReference type="SMART" id="SM00147">
    <property type="entry name" value="RasGEF"/>
    <property type="match status" value="1"/>
</dbReference>
<dbReference type="InterPro" id="IPR000651">
    <property type="entry name" value="Ras-like_Gua-exchang_fac_N"/>
</dbReference>
<proteinExistence type="predicted"/>
<feature type="region of interest" description="Disordered" evidence="3">
    <location>
        <begin position="296"/>
        <end position="382"/>
    </location>
</feature>
<feature type="compositionally biased region" description="Low complexity" evidence="3">
    <location>
        <begin position="368"/>
        <end position="382"/>
    </location>
</feature>
<evidence type="ECO:0008006" key="8">
    <source>
        <dbReference type="Google" id="ProtNLM"/>
    </source>
</evidence>
<dbReference type="InterPro" id="IPR023578">
    <property type="entry name" value="Ras_GEF_dom_sf"/>
</dbReference>
<dbReference type="EMBL" id="KL197711">
    <property type="protein sequence ID" value="KDQ62313.1"/>
    <property type="molecule type" value="Genomic_DNA"/>
</dbReference>
<organism evidence="6 7">
    <name type="scientific">Jaapia argillacea MUCL 33604</name>
    <dbReference type="NCBI Taxonomy" id="933084"/>
    <lineage>
        <taxon>Eukaryota</taxon>
        <taxon>Fungi</taxon>
        <taxon>Dikarya</taxon>
        <taxon>Basidiomycota</taxon>
        <taxon>Agaricomycotina</taxon>
        <taxon>Agaricomycetes</taxon>
        <taxon>Agaricomycetidae</taxon>
        <taxon>Jaapiales</taxon>
        <taxon>Jaapiaceae</taxon>
        <taxon>Jaapia</taxon>
    </lineage>
</organism>
<dbReference type="PANTHER" id="PTHR23113:SF99">
    <property type="entry name" value="RASGEF DOMAIN-CONTAINING PROTEIN"/>
    <property type="match status" value="1"/>
</dbReference>
<gene>
    <name evidence="6" type="ORF">JAAARDRAFT_456418</name>
</gene>
<evidence type="ECO:0000259" key="5">
    <source>
        <dbReference type="PROSITE" id="PS50212"/>
    </source>
</evidence>
<feature type="domain" description="Ras-GEF" evidence="4">
    <location>
        <begin position="602"/>
        <end position="860"/>
    </location>
</feature>